<dbReference type="AlphaFoldDB" id="A0A9N9DQJ2"/>
<proteinExistence type="predicted"/>
<comment type="caution">
    <text evidence="2">The sequence shown here is derived from an EMBL/GenBank/DDBJ whole genome shotgun (WGS) entry which is preliminary data.</text>
</comment>
<evidence type="ECO:0000256" key="1">
    <source>
        <dbReference type="SAM" id="MobiDB-lite"/>
    </source>
</evidence>
<dbReference type="Proteomes" id="UP000789831">
    <property type="component" value="Unassembled WGS sequence"/>
</dbReference>
<dbReference type="EMBL" id="CAJVPL010004190">
    <property type="protein sequence ID" value="CAG8644358.1"/>
    <property type="molecule type" value="Genomic_DNA"/>
</dbReference>
<gene>
    <name evidence="2" type="ORF">AGERDE_LOCUS11126</name>
</gene>
<reference evidence="2" key="1">
    <citation type="submission" date="2021-06" db="EMBL/GenBank/DDBJ databases">
        <authorList>
            <person name="Kallberg Y."/>
            <person name="Tangrot J."/>
            <person name="Rosling A."/>
        </authorList>
    </citation>
    <scope>NUCLEOTIDE SEQUENCE</scope>
    <source>
        <strain evidence="2">MT106</strain>
    </source>
</reference>
<evidence type="ECO:0000313" key="3">
    <source>
        <dbReference type="Proteomes" id="UP000789831"/>
    </source>
</evidence>
<feature type="region of interest" description="Disordered" evidence="1">
    <location>
        <begin position="1"/>
        <end position="33"/>
    </location>
</feature>
<protein>
    <submittedName>
        <fullName evidence="2">7823_t:CDS:1</fullName>
    </submittedName>
</protein>
<organism evidence="2 3">
    <name type="scientific">Ambispora gerdemannii</name>
    <dbReference type="NCBI Taxonomy" id="144530"/>
    <lineage>
        <taxon>Eukaryota</taxon>
        <taxon>Fungi</taxon>
        <taxon>Fungi incertae sedis</taxon>
        <taxon>Mucoromycota</taxon>
        <taxon>Glomeromycotina</taxon>
        <taxon>Glomeromycetes</taxon>
        <taxon>Archaeosporales</taxon>
        <taxon>Ambisporaceae</taxon>
        <taxon>Ambispora</taxon>
    </lineage>
</organism>
<sequence>SGFGPSNSIDINKNNNDNNSSDTESISSTASTPTTYSFTFLPGMIEIPRPEAFSLPPTFALDIEIPHFALRRRNAVVEAVLECPLIF</sequence>
<feature type="compositionally biased region" description="Low complexity" evidence="1">
    <location>
        <begin position="1"/>
        <end position="32"/>
    </location>
</feature>
<keyword evidence="3" id="KW-1185">Reference proteome</keyword>
<name>A0A9N9DQJ2_9GLOM</name>
<evidence type="ECO:0000313" key="2">
    <source>
        <dbReference type="EMBL" id="CAG8644358.1"/>
    </source>
</evidence>
<accession>A0A9N9DQJ2</accession>
<feature type="non-terminal residue" evidence="2">
    <location>
        <position position="1"/>
    </location>
</feature>
<dbReference type="OrthoDB" id="2327346at2759"/>